<feature type="transmembrane region" description="Helical" evidence="7">
    <location>
        <begin position="111"/>
        <end position="128"/>
    </location>
</feature>
<dbReference type="Gene3D" id="1.20.120.80">
    <property type="entry name" value="Cytochrome c oxidase, subunit III, four-helix bundle"/>
    <property type="match status" value="1"/>
</dbReference>
<dbReference type="PANTHER" id="PTHR11403:SF6">
    <property type="entry name" value="NITRIC OXIDE REDUCTASE SUBUNIT E"/>
    <property type="match status" value="1"/>
</dbReference>
<dbReference type="EMBL" id="CP158568">
    <property type="protein sequence ID" value="XBY46995.1"/>
    <property type="molecule type" value="Genomic_DNA"/>
</dbReference>
<keyword evidence="5 7" id="KW-0472">Membrane</keyword>
<dbReference type="InterPro" id="IPR013833">
    <property type="entry name" value="Cyt_c_oxidase_su3_a-hlx"/>
</dbReference>
<reference evidence="9" key="1">
    <citation type="submission" date="2024-06" db="EMBL/GenBank/DDBJ databases">
        <title>Methylostella associata gen. nov., sp. nov., a novel Ancalomicrobiaceae-affiliated facultatively methylotrophic bacteria that feed on methanotrophs of the genus Methylococcus.</title>
        <authorList>
            <person name="Saltykova V."/>
            <person name="Danilova O.V."/>
            <person name="Oshkin I.Y."/>
            <person name="Belova S.E."/>
            <person name="Pimenov N.V."/>
            <person name="Dedysh S.N."/>
        </authorList>
    </citation>
    <scope>NUCLEOTIDE SEQUENCE</scope>
    <source>
        <strain evidence="9">S20</strain>
    </source>
</reference>
<evidence type="ECO:0000313" key="9">
    <source>
        <dbReference type="EMBL" id="XBY46995.1"/>
    </source>
</evidence>
<organism evidence="9">
    <name type="scientific">Methyloraptor flagellatus</name>
    <dbReference type="NCBI Taxonomy" id="3162530"/>
    <lineage>
        <taxon>Bacteria</taxon>
        <taxon>Pseudomonadati</taxon>
        <taxon>Pseudomonadota</taxon>
        <taxon>Alphaproteobacteria</taxon>
        <taxon>Hyphomicrobiales</taxon>
        <taxon>Ancalomicrobiaceae</taxon>
        <taxon>Methyloraptor</taxon>
    </lineage>
</organism>
<gene>
    <name evidence="9" type="ORF">ABS361_00100</name>
</gene>
<dbReference type="CDD" id="cd02862">
    <property type="entry name" value="NorE_like"/>
    <property type="match status" value="1"/>
</dbReference>
<dbReference type="GO" id="GO:0019646">
    <property type="term" value="P:aerobic electron transport chain"/>
    <property type="evidence" value="ECO:0007669"/>
    <property type="project" value="InterPro"/>
</dbReference>
<keyword evidence="3 6" id="KW-0812">Transmembrane</keyword>
<dbReference type="InterPro" id="IPR035973">
    <property type="entry name" value="Cyt_c_oxidase_su3-like_sf"/>
</dbReference>
<name>A0AAU7XGU7_9HYPH</name>
<proteinExistence type="inferred from homology"/>
<dbReference type="PANTHER" id="PTHR11403">
    <property type="entry name" value="CYTOCHROME C OXIDASE SUBUNIT III"/>
    <property type="match status" value="1"/>
</dbReference>
<feature type="domain" description="Heme-copper oxidase subunit III family profile" evidence="8">
    <location>
        <begin position="39"/>
        <end position="205"/>
    </location>
</feature>
<evidence type="ECO:0000256" key="4">
    <source>
        <dbReference type="ARBA" id="ARBA00022989"/>
    </source>
</evidence>
<dbReference type="InterPro" id="IPR000298">
    <property type="entry name" value="Cyt_c_oxidase-like_su3"/>
</dbReference>
<dbReference type="SUPFAM" id="SSF81452">
    <property type="entry name" value="Cytochrome c oxidase subunit III-like"/>
    <property type="match status" value="1"/>
</dbReference>
<evidence type="ECO:0000256" key="5">
    <source>
        <dbReference type="ARBA" id="ARBA00023136"/>
    </source>
</evidence>
<dbReference type="InterPro" id="IPR024791">
    <property type="entry name" value="Cyt_c/ubiquinol_Oxase_su3"/>
</dbReference>
<evidence type="ECO:0000256" key="7">
    <source>
        <dbReference type="SAM" id="Phobius"/>
    </source>
</evidence>
<comment type="subcellular location">
    <subcellularLocation>
        <location evidence="6">Cell membrane</location>
        <topology evidence="6">Multi-pass membrane protein</topology>
    </subcellularLocation>
    <subcellularLocation>
        <location evidence="1">Membrane</location>
        <topology evidence="1">Multi-pass membrane protein</topology>
    </subcellularLocation>
</comment>
<dbReference type="Pfam" id="PF00510">
    <property type="entry name" value="COX3"/>
    <property type="match status" value="1"/>
</dbReference>
<sequence>MPERLFEARRTTRRRQMSIETDRTDDWPLFDGLPGHPMMWVLILSEFAVFGIMLVVASVTRLLHVEAFAAGQAALDPKLGALNTLVLVTGGWLAARATAAASEHAAGRARLNLLGAVMTGLVFVAVKACEYAAEIEAGIGLETSPFFTLYFLLTGFHALHVVLGAIILAVVARSAEAEAVETGAAFWHMVDLVWIVMFPVLYLVH</sequence>
<dbReference type="GO" id="GO:0005886">
    <property type="term" value="C:plasma membrane"/>
    <property type="evidence" value="ECO:0007669"/>
    <property type="project" value="UniProtKB-SubCell"/>
</dbReference>
<dbReference type="AlphaFoldDB" id="A0AAU7XGU7"/>
<feature type="transmembrane region" description="Helical" evidence="7">
    <location>
        <begin position="148"/>
        <end position="172"/>
    </location>
</feature>
<dbReference type="KEGG" id="mflg:ABS361_00100"/>
<dbReference type="PROSITE" id="PS50253">
    <property type="entry name" value="COX3"/>
    <property type="match status" value="1"/>
</dbReference>
<evidence type="ECO:0000256" key="2">
    <source>
        <dbReference type="ARBA" id="ARBA00010581"/>
    </source>
</evidence>
<dbReference type="GO" id="GO:0004129">
    <property type="term" value="F:cytochrome-c oxidase activity"/>
    <property type="evidence" value="ECO:0007669"/>
    <property type="project" value="InterPro"/>
</dbReference>
<evidence type="ECO:0000256" key="6">
    <source>
        <dbReference type="RuleBase" id="RU003376"/>
    </source>
</evidence>
<evidence type="ECO:0000256" key="1">
    <source>
        <dbReference type="ARBA" id="ARBA00004141"/>
    </source>
</evidence>
<comment type="similarity">
    <text evidence="2 6">Belongs to the cytochrome c oxidase subunit 3 family.</text>
</comment>
<evidence type="ECO:0000259" key="8">
    <source>
        <dbReference type="PROSITE" id="PS50253"/>
    </source>
</evidence>
<keyword evidence="4 7" id="KW-1133">Transmembrane helix</keyword>
<feature type="transmembrane region" description="Helical" evidence="7">
    <location>
        <begin position="39"/>
        <end position="59"/>
    </location>
</feature>
<protein>
    <submittedName>
        <fullName evidence="9">Cytochrome c oxidase subunit 3 family protein</fullName>
    </submittedName>
</protein>
<feature type="transmembrane region" description="Helical" evidence="7">
    <location>
        <begin position="184"/>
        <end position="204"/>
    </location>
</feature>
<evidence type="ECO:0000256" key="3">
    <source>
        <dbReference type="ARBA" id="ARBA00022692"/>
    </source>
</evidence>
<accession>A0AAU7XGU7</accession>